<feature type="transmembrane region" description="Helical" evidence="1">
    <location>
        <begin position="12"/>
        <end position="29"/>
    </location>
</feature>
<organism evidence="2 3">
    <name type="scientific">Blautia obeum</name>
    <dbReference type="NCBI Taxonomy" id="40520"/>
    <lineage>
        <taxon>Bacteria</taxon>
        <taxon>Bacillati</taxon>
        <taxon>Bacillota</taxon>
        <taxon>Clostridia</taxon>
        <taxon>Lachnospirales</taxon>
        <taxon>Lachnospiraceae</taxon>
        <taxon>Blautia</taxon>
    </lineage>
</organism>
<gene>
    <name evidence="2" type="ORF">ERS852569_03223</name>
</gene>
<protein>
    <submittedName>
        <fullName evidence="2">Uncharacterized protein</fullName>
    </submittedName>
</protein>
<name>A0A174VGX8_9FIRM</name>
<keyword evidence="1" id="KW-0812">Transmembrane</keyword>
<evidence type="ECO:0000313" key="3">
    <source>
        <dbReference type="Proteomes" id="UP000095762"/>
    </source>
</evidence>
<dbReference type="EMBL" id="CZBP01000032">
    <property type="protein sequence ID" value="CUQ34063.1"/>
    <property type="molecule type" value="Genomic_DNA"/>
</dbReference>
<keyword evidence="1" id="KW-0472">Membrane</keyword>
<feature type="transmembrane region" description="Helical" evidence="1">
    <location>
        <begin position="35"/>
        <end position="51"/>
    </location>
</feature>
<reference evidence="2 3" key="1">
    <citation type="submission" date="2015-09" db="EMBL/GenBank/DDBJ databases">
        <authorList>
            <consortium name="Pathogen Informatics"/>
        </authorList>
    </citation>
    <scope>NUCLEOTIDE SEQUENCE [LARGE SCALE GENOMIC DNA]</scope>
    <source>
        <strain evidence="2 3">2789STDY5834957</strain>
    </source>
</reference>
<dbReference type="Proteomes" id="UP000095762">
    <property type="component" value="Unassembled WGS sequence"/>
</dbReference>
<keyword evidence="1" id="KW-1133">Transmembrane helix</keyword>
<evidence type="ECO:0000313" key="2">
    <source>
        <dbReference type="EMBL" id="CUQ34063.1"/>
    </source>
</evidence>
<dbReference type="AlphaFoldDB" id="A0A174VGX8"/>
<evidence type="ECO:0000256" key="1">
    <source>
        <dbReference type="SAM" id="Phobius"/>
    </source>
</evidence>
<dbReference type="RefSeq" id="WP_008706664.1">
    <property type="nucleotide sequence ID" value="NZ_CZBP01000032.1"/>
</dbReference>
<proteinExistence type="predicted"/>
<accession>A0A174VGX8</accession>
<sequence>MKLNIQWKKVLYGIALIVISIILAALHFIVAGKGIGYFTSSIIAVISVSTWDSSVSFPNLSDSW</sequence>